<dbReference type="AlphaFoldDB" id="A0A9P9A955"/>
<accession>A0A9P9A955</accession>
<keyword evidence="1" id="KW-0812">Transmembrane</keyword>
<feature type="transmembrane region" description="Helical" evidence="1">
    <location>
        <begin position="105"/>
        <end position="126"/>
    </location>
</feature>
<protein>
    <submittedName>
        <fullName evidence="2">Uncharacterized protein</fullName>
    </submittedName>
</protein>
<sequence>MTSSLPPRFLLPALGPMWRAAPRAAGSMRVLRRHASTTGKDKPIVLEKPLKFNPPSHGARLPRYKPKHYGGVSEGEKFAQGQRDYPGLMPPVGSKAHRFINSRKLHMSITLGTLVVLAITTFILNFTHTSPFAHLLPPASEFWSSPINFIRTWMRVMALHERDRNARTIAEHTALTDDVVKRAYFRKVHGLDKENPIRNFLGGGEGDEMNAEAFAAVSGEPVPAAATSNASTIPAESAESVQEPKKKWLGIF</sequence>
<dbReference type="EMBL" id="JAGSXJ010000009">
    <property type="protein sequence ID" value="KAH6688315.1"/>
    <property type="molecule type" value="Genomic_DNA"/>
</dbReference>
<name>A0A9P9A955_9PEZI</name>
<dbReference type="OrthoDB" id="5397827at2759"/>
<evidence type="ECO:0000313" key="2">
    <source>
        <dbReference type="EMBL" id="KAH6688315.1"/>
    </source>
</evidence>
<evidence type="ECO:0000256" key="1">
    <source>
        <dbReference type="SAM" id="Phobius"/>
    </source>
</evidence>
<keyword evidence="3" id="KW-1185">Reference proteome</keyword>
<proteinExistence type="predicted"/>
<dbReference type="Proteomes" id="UP000770015">
    <property type="component" value="Unassembled WGS sequence"/>
</dbReference>
<organism evidence="2 3">
    <name type="scientific">Plectosphaerella plurivora</name>
    <dbReference type="NCBI Taxonomy" id="936078"/>
    <lineage>
        <taxon>Eukaryota</taxon>
        <taxon>Fungi</taxon>
        <taxon>Dikarya</taxon>
        <taxon>Ascomycota</taxon>
        <taxon>Pezizomycotina</taxon>
        <taxon>Sordariomycetes</taxon>
        <taxon>Hypocreomycetidae</taxon>
        <taxon>Glomerellales</taxon>
        <taxon>Plectosphaerellaceae</taxon>
        <taxon>Plectosphaerella</taxon>
    </lineage>
</organism>
<evidence type="ECO:0000313" key="3">
    <source>
        <dbReference type="Proteomes" id="UP000770015"/>
    </source>
</evidence>
<gene>
    <name evidence="2" type="ORF">F5X68DRAFT_190002</name>
</gene>
<keyword evidence="1" id="KW-1133">Transmembrane helix</keyword>
<reference evidence="2" key="1">
    <citation type="journal article" date="2021" name="Nat. Commun.">
        <title>Genetic determinants of endophytism in the Arabidopsis root mycobiome.</title>
        <authorList>
            <person name="Mesny F."/>
            <person name="Miyauchi S."/>
            <person name="Thiergart T."/>
            <person name="Pickel B."/>
            <person name="Atanasova L."/>
            <person name="Karlsson M."/>
            <person name="Huettel B."/>
            <person name="Barry K.W."/>
            <person name="Haridas S."/>
            <person name="Chen C."/>
            <person name="Bauer D."/>
            <person name="Andreopoulos W."/>
            <person name="Pangilinan J."/>
            <person name="LaButti K."/>
            <person name="Riley R."/>
            <person name="Lipzen A."/>
            <person name="Clum A."/>
            <person name="Drula E."/>
            <person name="Henrissat B."/>
            <person name="Kohler A."/>
            <person name="Grigoriev I.V."/>
            <person name="Martin F.M."/>
            <person name="Hacquard S."/>
        </authorList>
    </citation>
    <scope>NUCLEOTIDE SEQUENCE</scope>
    <source>
        <strain evidence="2">MPI-SDFR-AT-0117</strain>
    </source>
</reference>
<keyword evidence="1" id="KW-0472">Membrane</keyword>
<comment type="caution">
    <text evidence="2">The sequence shown here is derived from an EMBL/GenBank/DDBJ whole genome shotgun (WGS) entry which is preliminary data.</text>
</comment>